<name>A0A0X1T582_PSEAA</name>
<dbReference type="GO" id="GO:0000976">
    <property type="term" value="F:transcription cis-regulatory region binding"/>
    <property type="evidence" value="ECO:0007669"/>
    <property type="project" value="TreeGrafter"/>
</dbReference>
<keyword evidence="2" id="KW-0805">Transcription regulation</keyword>
<dbReference type="InterPro" id="IPR005119">
    <property type="entry name" value="LysR_subst-bd"/>
</dbReference>
<evidence type="ECO:0000313" key="6">
    <source>
        <dbReference type="Proteomes" id="UP000063229"/>
    </source>
</evidence>
<dbReference type="SUPFAM" id="SSF53850">
    <property type="entry name" value="Periplasmic binding protein-like II"/>
    <property type="match status" value="1"/>
</dbReference>
<dbReference type="GO" id="GO:0003700">
    <property type="term" value="F:DNA-binding transcription factor activity"/>
    <property type="evidence" value="ECO:0007669"/>
    <property type="project" value="InterPro"/>
</dbReference>
<organism evidence="5 6">
    <name type="scientific">Pseudomonas agarici</name>
    <dbReference type="NCBI Taxonomy" id="46677"/>
    <lineage>
        <taxon>Bacteria</taxon>
        <taxon>Pseudomonadati</taxon>
        <taxon>Pseudomonadota</taxon>
        <taxon>Gammaproteobacteria</taxon>
        <taxon>Pseudomonadales</taxon>
        <taxon>Pseudomonadaceae</taxon>
        <taxon>Pseudomonas</taxon>
    </lineage>
</organism>
<dbReference type="OrthoDB" id="6971749at2"/>
<sequence length="293" mass="33501">MNIDWYEDFLALADTGKFTAAASMRGSSQSALSRRIQLLEARLGTTLIDRDKNPVRLTAAGEALLPNAVELVRMARDCEQSVKIVNRPLTFASLHTLACNFFPGWISRLNRPETPLFTRIDTGYRSTDDYYMALMSGRCDFILFYRDAKTGPYSRQSEFEVKSLGHDELYWVATPALAEHCARTDEPIPLLSYARSAQLHELSRTQIKRHPQPQRLRQVFEATVSEALKPMVASGQGVACMPHSMVAPLIERQELVRLYPDMESDHLEVILVRWRDNRNPHTEAFWQRLVEEC</sequence>
<proteinExistence type="inferred from homology"/>
<dbReference type="PRINTS" id="PR00039">
    <property type="entry name" value="HTHLYSR"/>
</dbReference>
<keyword evidence="4" id="KW-0804">Transcription</keyword>
<accession>A0A0X1T582</accession>
<dbReference type="PANTHER" id="PTHR30126:SF2">
    <property type="entry name" value="HTH-TYPE TRANSCRIPTIONAL REGULATOR YJIE"/>
    <property type="match status" value="1"/>
</dbReference>
<keyword evidence="3" id="KW-0238">DNA-binding</keyword>
<dbReference type="SUPFAM" id="SSF46785">
    <property type="entry name" value="Winged helix' DNA-binding domain"/>
    <property type="match status" value="1"/>
</dbReference>
<dbReference type="RefSeq" id="WP_017133160.1">
    <property type="nucleotide sequence ID" value="NZ_CP014135.1"/>
</dbReference>
<dbReference type="AlphaFoldDB" id="A0A0X1T582"/>
<dbReference type="PROSITE" id="PS50931">
    <property type="entry name" value="HTH_LYSR"/>
    <property type="match status" value="1"/>
</dbReference>
<dbReference type="Gene3D" id="3.40.190.290">
    <property type="match status" value="1"/>
</dbReference>
<keyword evidence="6" id="KW-1185">Reference proteome</keyword>
<evidence type="ECO:0000313" key="5">
    <source>
        <dbReference type="EMBL" id="AMB87211.1"/>
    </source>
</evidence>
<dbReference type="PANTHER" id="PTHR30126">
    <property type="entry name" value="HTH-TYPE TRANSCRIPTIONAL REGULATOR"/>
    <property type="match status" value="1"/>
</dbReference>
<protein>
    <submittedName>
        <fullName evidence="5">LysR family transcriptional regulator</fullName>
    </submittedName>
</protein>
<evidence type="ECO:0000256" key="4">
    <source>
        <dbReference type="ARBA" id="ARBA00023163"/>
    </source>
</evidence>
<dbReference type="InterPro" id="IPR000847">
    <property type="entry name" value="LysR_HTH_N"/>
</dbReference>
<dbReference type="STRING" id="46677.AWM79_18700"/>
<gene>
    <name evidence="5" type="ORF">AWM79_18700</name>
</gene>
<reference evidence="5 6" key="1">
    <citation type="submission" date="2016-01" db="EMBL/GenBank/DDBJ databases">
        <authorList>
            <person name="McClelland M."/>
            <person name="Jain A."/>
            <person name="Saraogi P."/>
            <person name="Mendelson R."/>
            <person name="Westerman R."/>
            <person name="SanMiguel P."/>
            <person name="Csonka L."/>
        </authorList>
    </citation>
    <scope>NUCLEOTIDE SEQUENCE [LARGE SCALE GENOMIC DNA]</scope>
    <source>
        <strain evidence="5 6">NCPPB 2472</strain>
    </source>
</reference>
<dbReference type="Gene3D" id="1.10.10.10">
    <property type="entry name" value="Winged helix-like DNA-binding domain superfamily/Winged helix DNA-binding domain"/>
    <property type="match status" value="1"/>
</dbReference>
<dbReference type="EMBL" id="CP014135">
    <property type="protein sequence ID" value="AMB87211.1"/>
    <property type="molecule type" value="Genomic_DNA"/>
</dbReference>
<dbReference type="Pfam" id="PF00126">
    <property type="entry name" value="HTH_1"/>
    <property type="match status" value="1"/>
</dbReference>
<dbReference type="InterPro" id="IPR036390">
    <property type="entry name" value="WH_DNA-bd_sf"/>
</dbReference>
<dbReference type="KEGG" id="pagb:AWM79_18700"/>
<evidence type="ECO:0000256" key="2">
    <source>
        <dbReference type="ARBA" id="ARBA00023015"/>
    </source>
</evidence>
<evidence type="ECO:0000256" key="1">
    <source>
        <dbReference type="ARBA" id="ARBA00009437"/>
    </source>
</evidence>
<dbReference type="CDD" id="cd05466">
    <property type="entry name" value="PBP2_LTTR_substrate"/>
    <property type="match status" value="1"/>
</dbReference>
<dbReference type="InterPro" id="IPR036388">
    <property type="entry name" value="WH-like_DNA-bd_sf"/>
</dbReference>
<dbReference type="Pfam" id="PF03466">
    <property type="entry name" value="LysR_substrate"/>
    <property type="match status" value="1"/>
</dbReference>
<comment type="similarity">
    <text evidence="1">Belongs to the LysR transcriptional regulatory family.</text>
</comment>
<dbReference type="Proteomes" id="UP000063229">
    <property type="component" value="Chromosome"/>
</dbReference>
<evidence type="ECO:0000256" key="3">
    <source>
        <dbReference type="ARBA" id="ARBA00023125"/>
    </source>
</evidence>